<feature type="repeat" description="ANK" evidence="3">
    <location>
        <begin position="543"/>
        <end position="575"/>
    </location>
</feature>
<evidence type="ECO:0000256" key="3">
    <source>
        <dbReference type="PROSITE-ProRule" id="PRU00023"/>
    </source>
</evidence>
<proteinExistence type="predicted"/>
<dbReference type="InterPro" id="IPR036770">
    <property type="entry name" value="Ankyrin_rpt-contain_sf"/>
</dbReference>
<dbReference type="STRING" id="180498.A0A067LG78"/>
<keyword evidence="2 3" id="KW-0040">ANK repeat</keyword>
<dbReference type="SUPFAM" id="SSF48403">
    <property type="entry name" value="Ankyrin repeat"/>
    <property type="match status" value="2"/>
</dbReference>
<dbReference type="Proteomes" id="UP000027138">
    <property type="component" value="Unassembled WGS sequence"/>
</dbReference>
<evidence type="ECO:0000313" key="5">
    <source>
        <dbReference type="Proteomes" id="UP000027138"/>
    </source>
</evidence>
<dbReference type="InterPro" id="IPR051165">
    <property type="entry name" value="Multifunctional_ANK_Repeat"/>
</dbReference>
<dbReference type="Pfam" id="PF00023">
    <property type="entry name" value="Ank"/>
    <property type="match status" value="2"/>
</dbReference>
<feature type="repeat" description="ANK" evidence="3">
    <location>
        <begin position="79"/>
        <end position="111"/>
    </location>
</feature>
<keyword evidence="1" id="KW-0677">Repeat</keyword>
<evidence type="ECO:0000256" key="2">
    <source>
        <dbReference type="ARBA" id="ARBA00023043"/>
    </source>
</evidence>
<dbReference type="InterPro" id="IPR002110">
    <property type="entry name" value="Ankyrin_rpt"/>
</dbReference>
<dbReference type="KEGG" id="jcu:105632912"/>
<reference evidence="4 5" key="1">
    <citation type="journal article" date="2014" name="PLoS ONE">
        <title>Global Analysis of Gene Expression Profiles in Physic Nut (Jatropha curcas L.) Seedlings Exposed to Salt Stress.</title>
        <authorList>
            <person name="Zhang L."/>
            <person name="Zhang C."/>
            <person name="Wu P."/>
            <person name="Chen Y."/>
            <person name="Li M."/>
            <person name="Jiang H."/>
            <person name="Wu G."/>
        </authorList>
    </citation>
    <scope>NUCLEOTIDE SEQUENCE [LARGE SCALE GENOMIC DNA]</scope>
    <source>
        <strain evidence="5">cv. GZQX0401</strain>
        <tissue evidence="4">Young leaves</tissue>
    </source>
</reference>
<accession>A0A067LG78</accession>
<feature type="repeat" description="ANK" evidence="3">
    <location>
        <begin position="339"/>
        <end position="371"/>
    </location>
</feature>
<dbReference type="PANTHER" id="PTHR24123">
    <property type="entry name" value="ANKYRIN REPEAT-CONTAINING"/>
    <property type="match status" value="1"/>
</dbReference>
<dbReference type="PROSITE" id="PS50297">
    <property type="entry name" value="ANK_REP_REGION"/>
    <property type="match status" value="6"/>
</dbReference>
<name>A0A067LG78_JATCU</name>
<dbReference type="Pfam" id="PF12796">
    <property type="entry name" value="Ank_2"/>
    <property type="match status" value="4"/>
</dbReference>
<dbReference type="Gene3D" id="1.25.40.20">
    <property type="entry name" value="Ankyrin repeat-containing domain"/>
    <property type="match status" value="6"/>
</dbReference>
<organism evidence="4 5">
    <name type="scientific">Jatropha curcas</name>
    <name type="common">Barbados nut</name>
    <dbReference type="NCBI Taxonomy" id="180498"/>
    <lineage>
        <taxon>Eukaryota</taxon>
        <taxon>Viridiplantae</taxon>
        <taxon>Streptophyta</taxon>
        <taxon>Embryophyta</taxon>
        <taxon>Tracheophyta</taxon>
        <taxon>Spermatophyta</taxon>
        <taxon>Magnoliopsida</taxon>
        <taxon>eudicotyledons</taxon>
        <taxon>Gunneridae</taxon>
        <taxon>Pentapetalae</taxon>
        <taxon>rosids</taxon>
        <taxon>fabids</taxon>
        <taxon>Malpighiales</taxon>
        <taxon>Euphorbiaceae</taxon>
        <taxon>Crotonoideae</taxon>
        <taxon>Jatropheae</taxon>
        <taxon>Jatropha</taxon>
    </lineage>
</organism>
<evidence type="ECO:0000313" key="4">
    <source>
        <dbReference type="EMBL" id="KDP46313.1"/>
    </source>
</evidence>
<dbReference type="AlphaFoldDB" id="A0A067LG78"/>
<dbReference type="EMBL" id="KK914219">
    <property type="protein sequence ID" value="KDP46313.1"/>
    <property type="molecule type" value="Genomic_DNA"/>
</dbReference>
<gene>
    <name evidence="4" type="ORF">JCGZ_10153</name>
</gene>
<dbReference type="OrthoDB" id="194358at2759"/>
<evidence type="ECO:0000256" key="1">
    <source>
        <dbReference type="ARBA" id="ARBA00022737"/>
    </source>
</evidence>
<dbReference type="SMART" id="SM00248">
    <property type="entry name" value="ANK"/>
    <property type="match status" value="11"/>
</dbReference>
<dbReference type="PANTHER" id="PTHR24123:SF139">
    <property type="entry name" value="ANKYRIN"/>
    <property type="match status" value="1"/>
</dbReference>
<feature type="repeat" description="ANK" evidence="3">
    <location>
        <begin position="303"/>
        <end position="335"/>
    </location>
</feature>
<feature type="repeat" description="ANK" evidence="3">
    <location>
        <begin position="476"/>
        <end position="508"/>
    </location>
</feature>
<sequence length="748" mass="81461">MTVFYGRQVVPVDYEAEVSQRLLEASLSGDLQLALECIADRCVDVNFVGAVSLRCKKSEVVLRDESPNEVCVDYEEFKTDVTALFVAVHVGNLALVKILLGVGADVNQKLFRGFATTAAVRQGYLEILKILLKAGASQPACEEALLEASCHGQARLVELLMGSDLIRPNVAVHALVTACCRGFLDVVEILTKCGVDINSTDRSLLLSSKPSLYTNADCTALVAAVVSRQVAVVRMLIKDGARTDLKVRLGAWSWDTNTGEEFKVGAGLAEPYGIAWCAVEYFEITGTILRMLLQYHSPNAPHHGRTLLHHAILCGNVGAVNVLLSNGANVESPVKTRKTEFQPIHMAARLGLSSILQCLIDSGCDINSQTDTGDTALMISAKYNHGECLRVLAMAGVDFGLVNVSGQSACSLTARNRWSLGFQQTVLGVIRGGKIPTSSDISVFSPLIFAAEAGDIEALKVLINRGEIYLDYQDDNGFSAVMYTALKGHVEAFRLLVYAGADVKLCNKAGETSITLSKLNQNHDQFEKVMLEFALEKGNRNAGGFYALHCAARRGDLDAVKLLTSRGYDVNLPDGDGYTPLMLAAREGHRSMCELLISSGAECEYKNIKGETALSLARIYAGMKSDVENVILDELARKLVLGGSRVLKHTKRGKGKPHEKEIIMVKMTGVFRWGKSSRRNVICREAEVGPSPSFRKNRKNKIDADMPGLFRVLTSKKKELHFVCNGGVEMAELWVRGIKLVTRMANRA</sequence>
<feature type="repeat" description="ANK" evidence="3">
    <location>
        <begin position="576"/>
        <end position="608"/>
    </location>
</feature>
<dbReference type="PROSITE" id="PS50088">
    <property type="entry name" value="ANK_REPEAT"/>
    <property type="match status" value="6"/>
</dbReference>
<keyword evidence="5" id="KW-1185">Reference proteome</keyword>
<protein>
    <submittedName>
        <fullName evidence="4">Uncharacterized protein</fullName>
    </submittedName>
</protein>